<evidence type="ECO:0000313" key="2">
    <source>
        <dbReference type="EMBL" id="MEQ5837907.1"/>
    </source>
</evidence>
<name>A0ABV1LEY3_9BURK</name>
<dbReference type="Proteomes" id="UP001469089">
    <property type="component" value="Unassembled WGS sequence"/>
</dbReference>
<protein>
    <submittedName>
        <fullName evidence="2">Uncharacterized protein</fullName>
    </submittedName>
</protein>
<proteinExistence type="predicted"/>
<evidence type="ECO:0000256" key="1">
    <source>
        <dbReference type="SAM" id="SignalP"/>
    </source>
</evidence>
<gene>
    <name evidence="2" type="ORF">N0A02_00440</name>
</gene>
<dbReference type="EMBL" id="JAOALG010000001">
    <property type="protein sequence ID" value="MEQ5837907.1"/>
    <property type="molecule type" value="Genomic_DNA"/>
</dbReference>
<feature type="chain" id="PRO_5045374690" evidence="1">
    <location>
        <begin position="27"/>
        <end position="78"/>
    </location>
</feature>
<organism evidence="2 3">
    <name type="scientific">Paraburkholderia acidicola</name>
    <dbReference type="NCBI Taxonomy" id="1912599"/>
    <lineage>
        <taxon>Bacteria</taxon>
        <taxon>Pseudomonadati</taxon>
        <taxon>Pseudomonadota</taxon>
        <taxon>Betaproteobacteria</taxon>
        <taxon>Burkholderiales</taxon>
        <taxon>Burkholderiaceae</taxon>
        <taxon>Paraburkholderia</taxon>
    </lineage>
</organism>
<dbReference type="RefSeq" id="WP_349540827.1">
    <property type="nucleotide sequence ID" value="NZ_JAOALG010000001.1"/>
</dbReference>
<comment type="caution">
    <text evidence="2">The sequence shown here is derived from an EMBL/GenBank/DDBJ whole genome shotgun (WGS) entry which is preliminary data.</text>
</comment>
<keyword evidence="1" id="KW-0732">Signal</keyword>
<sequence length="78" mass="8647">MNIKPLAYQGFSAVLLIVLATTLAPAHPWSCTETASYRFWHGVTQAVHFSNKARIFALDGAALFQSTNHSKSSIRWPD</sequence>
<reference evidence="2 3" key="1">
    <citation type="journal article" date="2024" name="Chem. Sci.">
        <title>Discovery of a lagriamide polyketide by integrated genome mining, isotopic labeling, and untargeted metabolomics.</title>
        <authorList>
            <person name="Fergusson C.H."/>
            <person name="Saulog J."/>
            <person name="Paulo B.S."/>
            <person name="Wilson D.M."/>
            <person name="Liu D.Y."/>
            <person name="Morehouse N.J."/>
            <person name="Waterworth S."/>
            <person name="Barkei J."/>
            <person name="Gray C.A."/>
            <person name="Kwan J.C."/>
            <person name="Eustaquio A.S."/>
            <person name="Linington R.G."/>
        </authorList>
    </citation>
    <scope>NUCLEOTIDE SEQUENCE [LARGE SCALE GENOMIC DNA]</scope>
    <source>
        <strain evidence="2 3">RL17-338-BIF-B</strain>
    </source>
</reference>
<evidence type="ECO:0000313" key="3">
    <source>
        <dbReference type="Proteomes" id="UP001469089"/>
    </source>
</evidence>
<keyword evidence="3" id="KW-1185">Reference proteome</keyword>
<accession>A0ABV1LEY3</accession>
<feature type="signal peptide" evidence="1">
    <location>
        <begin position="1"/>
        <end position="26"/>
    </location>
</feature>